<gene>
    <name evidence="2" type="ORF">HNP46_005733</name>
</gene>
<sequence length="162" mass="17614">MNIIIPSPTPNVMPIIIPVQESSTVEHSFTGVTAGGRRFDVTVTASRDIVAAAVLDDLRKSDLSQVEYASDDGMWPGSYLGRMGVMFIGYLVLAVLCLMAYIALGMAGVIETFGIEKSRFPEWMPLFWGCTAGEGITRVMLALFPFLIFIAPLFNGKEPSNS</sequence>
<organism evidence="2 3">
    <name type="scientific">Pseudomonas nitroreducens</name>
    <dbReference type="NCBI Taxonomy" id="46680"/>
    <lineage>
        <taxon>Bacteria</taxon>
        <taxon>Pseudomonadati</taxon>
        <taxon>Pseudomonadota</taxon>
        <taxon>Gammaproteobacteria</taxon>
        <taxon>Pseudomonadales</taxon>
        <taxon>Pseudomonadaceae</taxon>
        <taxon>Pseudomonas</taxon>
    </lineage>
</organism>
<evidence type="ECO:0000313" key="3">
    <source>
        <dbReference type="Proteomes" id="UP000566995"/>
    </source>
</evidence>
<comment type="caution">
    <text evidence="2">The sequence shown here is derived from an EMBL/GenBank/DDBJ whole genome shotgun (WGS) entry which is preliminary data.</text>
</comment>
<evidence type="ECO:0000256" key="1">
    <source>
        <dbReference type="SAM" id="Phobius"/>
    </source>
</evidence>
<name>A0A7W7P3N1_PSENT</name>
<proteinExistence type="predicted"/>
<keyword evidence="1" id="KW-1133">Transmembrane helix</keyword>
<feature type="transmembrane region" description="Helical" evidence="1">
    <location>
        <begin position="87"/>
        <end position="115"/>
    </location>
</feature>
<dbReference type="Proteomes" id="UP000566995">
    <property type="component" value="Unassembled WGS sequence"/>
</dbReference>
<reference evidence="2 3" key="1">
    <citation type="submission" date="2020-08" db="EMBL/GenBank/DDBJ databases">
        <title>Functional genomics of gut bacteria from endangered species of beetles.</title>
        <authorList>
            <person name="Carlos-Shanley C."/>
        </authorList>
    </citation>
    <scope>NUCLEOTIDE SEQUENCE [LARGE SCALE GENOMIC DNA]</scope>
    <source>
        <strain evidence="2 3">S00179</strain>
    </source>
</reference>
<dbReference type="AlphaFoldDB" id="A0A7W7P3N1"/>
<keyword evidence="1" id="KW-0472">Membrane</keyword>
<dbReference type="EMBL" id="JACHLI010000032">
    <property type="protein sequence ID" value="MBB4866826.1"/>
    <property type="molecule type" value="Genomic_DNA"/>
</dbReference>
<evidence type="ECO:0000313" key="2">
    <source>
        <dbReference type="EMBL" id="MBB4866826.1"/>
    </source>
</evidence>
<feature type="transmembrane region" description="Helical" evidence="1">
    <location>
        <begin position="135"/>
        <end position="154"/>
    </location>
</feature>
<dbReference type="RefSeq" id="WP_184595703.1">
    <property type="nucleotide sequence ID" value="NZ_JACHLI010000032.1"/>
</dbReference>
<accession>A0A7W7P3N1</accession>
<keyword evidence="1" id="KW-0812">Transmembrane</keyword>
<protein>
    <submittedName>
        <fullName evidence="2">Uncharacterized protein</fullName>
    </submittedName>
</protein>